<dbReference type="OrthoDB" id="5405484at2759"/>
<dbReference type="EMBL" id="CAJPDR010000434">
    <property type="protein sequence ID" value="CAF9936143.1"/>
    <property type="molecule type" value="Genomic_DNA"/>
</dbReference>
<proteinExistence type="predicted"/>
<organism evidence="1 2">
    <name type="scientific">Alectoria fallacina</name>
    <dbReference type="NCBI Taxonomy" id="1903189"/>
    <lineage>
        <taxon>Eukaryota</taxon>
        <taxon>Fungi</taxon>
        <taxon>Dikarya</taxon>
        <taxon>Ascomycota</taxon>
        <taxon>Pezizomycotina</taxon>
        <taxon>Lecanoromycetes</taxon>
        <taxon>OSLEUM clade</taxon>
        <taxon>Lecanoromycetidae</taxon>
        <taxon>Lecanorales</taxon>
        <taxon>Lecanorineae</taxon>
        <taxon>Parmeliaceae</taxon>
        <taxon>Alectoria</taxon>
    </lineage>
</organism>
<name>A0A8H3IWY0_9LECA</name>
<dbReference type="Proteomes" id="UP000664203">
    <property type="component" value="Unassembled WGS sequence"/>
</dbReference>
<keyword evidence="2" id="KW-1185">Reference proteome</keyword>
<evidence type="ECO:0000313" key="2">
    <source>
        <dbReference type="Proteomes" id="UP000664203"/>
    </source>
</evidence>
<evidence type="ECO:0000313" key="1">
    <source>
        <dbReference type="EMBL" id="CAF9936143.1"/>
    </source>
</evidence>
<sequence length="318" mass="34022">MPLPVLLPTNKTSPVPASSVPDFSALPSNSSLDVDHPVPVCDGNLLGFDMNRYSCLQAWNTIPTGGQLLTFGDRLDGTFNVQLPRRFSGPDGTCVIDIFHKDGVVSDRASYYQVLRAAENLYGACVARGDQRTQGGWVRDLGQSKNLVVVLSVYNPAVACFGPPFAMPNVGPILQNLLSILPASTEMQLFGPAGEPGVQVVVPTAYHEFPDPCMYVCLYQKLHFYSSGARSIHTLETLFPDATPTARGRRGYGVRLGVDVAHRNRVSARWFDVWAGAVAVAAMCTLRGYAGISGLPSELSVTLEAVMGNGMGNGTAGE</sequence>
<gene>
    <name evidence="1" type="ORF">ALECFALPRED_006713</name>
</gene>
<dbReference type="AlphaFoldDB" id="A0A8H3IWY0"/>
<protein>
    <submittedName>
        <fullName evidence="1">Uncharacterized protein</fullName>
    </submittedName>
</protein>
<accession>A0A8H3IWY0</accession>
<reference evidence="1" key="1">
    <citation type="submission" date="2021-03" db="EMBL/GenBank/DDBJ databases">
        <authorList>
            <person name="Tagirdzhanova G."/>
        </authorList>
    </citation>
    <scope>NUCLEOTIDE SEQUENCE</scope>
</reference>
<comment type="caution">
    <text evidence="1">The sequence shown here is derived from an EMBL/GenBank/DDBJ whole genome shotgun (WGS) entry which is preliminary data.</text>
</comment>